<feature type="domain" description="Fibronectin type-III" evidence="1">
    <location>
        <begin position="1"/>
        <end position="89"/>
    </location>
</feature>
<sequence length="305" mass="34190">MLDKTFFSFQIDIAESTDPDNEGSLKYQLFVDDVNATEEKFGSTVTIGAGSTRHDDLQGNTTYKVQVRATDRKGGKTFSNTLEITTDPTPPSTFTVIEVVPGPTSVFTLPEIYSKVGYNVNSFYLDGEKFTLDGIYSTNNEDGSRTFHFDKEDIPETNTTYNLEFEVGWHSTWNSNTGQTYYSKSVNQGLQLRVNEYSPTSADVQTVYLYGPNHATAPLQFIVKFHDNKLSDYEDYDIYSVKIGGIEVKNYFANQIGSANEVSLTGSVTLEEYNTIKENPNNSRVVTIDESGYHALTEYSIAFEE</sequence>
<comment type="caution">
    <text evidence="2">The sequence shown here is derived from an EMBL/GenBank/DDBJ whole genome shotgun (WGS) entry which is preliminary data.</text>
</comment>
<dbReference type="InterPro" id="IPR013783">
    <property type="entry name" value="Ig-like_fold"/>
</dbReference>
<accession>A0ABY1KIJ6</accession>
<evidence type="ECO:0000259" key="1">
    <source>
        <dbReference type="PROSITE" id="PS50853"/>
    </source>
</evidence>
<reference evidence="2 3" key="1">
    <citation type="submission" date="2017-01" db="EMBL/GenBank/DDBJ databases">
        <authorList>
            <person name="Varghese N."/>
            <person name="Submissions S."/>
        </authorList>
    </citation>
    <scope>NUCLEOTIDE SEQUENCE [LARGE SCALE GENOMIC DNA]</scope>
    <source>
        <strain evidence="2 3">DSM 2061</strain>
    </source>
</reference>
<dbReference type="Gene3D" id="2.60.40.10">
    <property type="entry name" value="Immunoglobulins"/>
    <property type="match status" value="1"/>
</dbReference>
<evidence type="ECO:0000313" key="3">
    <source>
        <dbReference type="Proteomes" id="UP000185728"/>
    </source>
</evidence>
<organism evidence="2 3">
    <name type="scientific">Zobellia uliginosa</name>
    <dbReference type="NCBI Taxonomy" id="143224"/>
    <lineage>
        <taxon>Bacteria</taxon>
        <taxon>Pseudomonadati</taxon>
        <taxon>Bacteroidota</taxon>
        <taxon>Flavobacteriia</taxon>
        <taxon>Flavobacteriales</taxon>
        <taxon>Flavobacteriaceae</taxon>
        <taxon>Zobellia</taxon>
    </lineage>
</organism>
<dbReference type="EMBL" id="FTOB01000001">
    <property type="protein sequence ID" value="SIS38981.1"/>
    <property type="molecule type" value="Genomic_DNA"/>
</dbReference>
<name>A0ABY1KIJ6_9FLAO</name>
<evidence type="ECO:0000313" key="2">
    <source>
        <dbReference type="EMBL" id="SIS38981.1"/>
    </source>
</evidence>
<dbReference type="PROSITE" id="PS50853">
    <property type="entry name" value="FN3"/>
    <property type="match status" value="1"/>
</dbReference>
<dbReference type="Proteomes" id="UP000185728">
    <property type="component" value="Unassembled WGS sequence"/>
</dbReference>
<dbReference type="SUPFAM" id="SSF49265">
    <property type="entry name" value="Fibronectin type III"/>
    <property type="match status" value="1"/>
</dbReference>
<gene>
    <name evidence="2" type="ORF">SAMN05421766_101368</name>
</gene>
<protein>
    <recommendedName>
        <fullName evidence="1">Fibronectin type-III domain-containing protein</fullName>
    </recommendedName>
</protein>
<proteinExistence type="predicted"/>
<dbReference type="InterPro" id="IPR036116">
    <property type="entry name" value="FN3_sf"/>
</dbReference>
<dbReference type="InterPro" id="IPR003961">
    <property type="entry name" value="FN3_dom"/>
</dbReference>
<keyword evidence="3" id="KW-1185">Reference proteome</keyword>